<evidence type="ECO:0000313" key="1">
    <source>
        <dbReference type="EMBL" id="KJA11863.1"/>
    </source>
</evidence>
<dbReference type="STRING" id="80878.RP29_02460"/>
<proteinExistence type="predicted"/>
<dbReference type="OrthoDB" id="287584at2"/>
<comment type="caution">
    <text evidence="1">The sequence shown here is derived from an EMBL/GenBank/DDBJ whole genome shotgun (WGS) entry which is preliminary data.</text>
</comment>
<sequence length="103" mass="11473">MSDLHIQRDHHLGLPRAREVARAWALKAEEKFDMECTYEEGDTQDTLSFTRAGVAGTLLVDAQQFDMTAKLGFLFSAFKDRIETEISGQLDELLGTPNPTSVA</sequence>
<gene>
    <name evidence="1" type="ORF">RP29_02460</name>
</gene>
<dbReference type="NCBIfam" id="TIGR02610">
    <property type="entry name" value="PHA_gran_rgn"/>
    <property type="match status" value="1"/>
</dbReference>
<dbReference type="RefSeq" id="WP_044395508.1">
    <property type="nucleotide sequence ID" value="NZ_JXYQ01000008.1"/>
</dbReference>
<dbReference type="Pfam" id="PF09650">
    <property type="entry name" value="PHA_gran_rgn"/>
    <property type="match status" value="1"/>
</dbReference>
<dbReference type="InterPro" id="IPR013433">
    <property type="entry name" value="PHA_gran_rgn"/>
</dbReference>
<dbReference type="AlphaFoldDB" id="A0A0D7KF66"/>
<evidence type="ECO:0000313" key="2">
    <source>
        <dbReference type="Proteomes" id="UP000032566"/>
    </source>
</evidence>
<name>A0A0D7KF66_9BURK</name>
<protein>
    <submittedName>
        <fullName evidence="1">Polyhydroxyalkanoic acid synthase</fullName>
    </submittedName>
</protein>
<reference evidence="1 2" key="1">
    <citation type="submission" date="2014-12" db="EMBL/GenBank/DDBJ databases">
        <title>Isolation of bacteria from lake water.</title>
        <authorList>
            <person name="Sheng K.-Y."/>
            <person name="Chin P.-S."/>
            <person name="Chan K.-G."/>
            <person name="Tan G.S."/>
        </authorList>
    </citation>
    <scope>NUCLEOTIDE SEQUENCE [LARGE SCALE GENOMIC DNA]</scope>
    <source>
        <strain evidence="1 2">KY4</strain>
    </source>
</reference>
<organism evidence="1 2">
    <name type="scientific">Acidovorax temperans</name>
    <dbReference type="NCBI Taxonomy" id="80878"/>
    <lineage>
        <taxon>Bacteria</taxon>
        <taxon>Pseudomonadati</taxon>
        <taxon>Pseudomonadota</taxon>
        <taxon>Betaproteobacteria</taxon>
        <taxon>Burkholderiales</taxon>
        <taxon>Comamonadaceae</taxon>
        <taxon>Acidovorax</taxon>
    </lineage>
</organism>
<dbReference type="EMBL" id="JXYQ01000008">
    <property type="protein sequence ID" value="KJA11863.1"/>
    <property type="molecule type" value="Genomic_DNA"/>
</dbReference>
<dbReference type="Proteomes" id="UP000032566">
    <property type="component" value="Unassembled WGS sequence"/>
</dbReference>
<dbReference type="PATRIC" id="fig|80878.5.peg.3805"/>
<keyword evidence="2" id="KW-1185">Reference proteome</keyword>
<accession>A0A0D7KF66</accession>